<keyword evidence="3" id="KW-1185">Reference proteome</keyword>
<dbReference type="EMBL" id="MU003695">
    <property type="protein sequence ID" value="KAF2814307.1"/>
    <property type="molecule type" value="Genomic_DNA"/>
</dbReference>
<reference evidence="4" key="2">
    <citation type="submission" date="2020-04" db="EMBL/GenBank/DDBJ databases">
        <authorList>
            <consortium name="NCBI Genome Project"/>
        </authorList>
    </citation>
    <scope>NUCLEOTIDE SEQUENCE</scope>
    <source>
        <strain evidence="4">CBS 304.34</strain>
    </source>
</reference>
<evidence type="ECO:0000256" key="1">
    <source>
        <dbReference type="SAM" id="MobiDB-lite"/>
    </source>
</evidence>
<evidence type="ECO:0000313" key="4">
    <source>
        <dbReference type="RefSeq" id="XP_033581271.1"/>
    </source>
</evidence>
<proteinExistence type="predicted"/>
<accession>A0A6A6Z253</accession>
<dbReference type="GeneID" id="54454441"/>
<dbReference type="Proteomes" id="UP000504636">
    <property type="component" value="Unplaced"/>
</dbReference>
<reference evidence="4" key="3">
    <citation type="submission" date="2025-04" db="UniProtKB">
        <authorList>
            <consortium name="RefSeq"/>
        </authorList>
    </citation>
    <scope>IDENTIFICATION</scope>
    <source>
        <strain evidence="4">CBS 304.34</strain>
    </source>
</reference>
<evidence type="ECO:0000313" key="3">
    <source>
        <dbReference type="Proteomes" id="UP000504636"/>
    </source>
</evidence>
<gene>
    <name evidence="2 4" type="ORF">BDZ99DRAFT_235086</name>
</gene>
<reference evidence="2 4" key="1">
    <citation type="journal article" date="2020" name="Stud. Mycol.">
        <title>101 Dothideomycetes genomes: a test case for predicting lifestyles and emergence of pathogens.</title>
        <authorList>
            <person name="Haridas S."/>
            <person name="Albert R."/>
            <person name="Binder M."/>
            <person name="Bloem J."/>
            <person name="Labutti K."/>
            <person name="Salamov A."/>
            <person name="Andreopoulos B."/>
            <person name="Baker S."/>
            <person name="Barry K."/>
            <person name="Bills G."/>
            <person name="Bluhm B."/>
            <person name="Cannon C."/>
            <person name="Castanera R."/>
            <person name="Culley D."/>
            <person name="Daum C."/>
            <person name="Ezra D."/>
            <person name="Gonzalez J."/>
            <person name="Henrissat B."/>
            <person name="Kuo A."/>
            <person name="Liang C."/>
            <person name="Lipzen A."/>
            <person name="Lutzoni F."/>
            <person name="Magnuson J."/>
            <person name="Mondo S."/>
            <person name="Nolan M."/>
            <person name="Ohm R."/>
            <person name="Pangilinan J."/>
            <person name="Park H.-J."/>
            <person name="Ramirez L."/>
            <person name="Alfaro M."/>
            <person name="Sun H."/>
            <person name="Tritt A."/>
            <person name="Yoshinaga Y."/>
            <person name="Zwiers L.-H."/>
            <person name="Turgeon B."/>
            <person name="Goodwin S."/>
            <person name="Spatafora J."/>
            <person name="Crous P."/>
            <person name="Grigoriev I."/>
        </authorList>
    </citation>
    <scope>NUCLEOTIDE SEQUENCE</scope>
    <source>
        <strain evidence="2 4">CBS 304.34</strain>
    </source>
</reference>
<organism evidence="2">
    <name type="scientific">Mytilinidion resinicola</name>
    <dbReference type="NCBI Taxonomy" id="574789"/>
    <lineage>
        <taxon>Eukaryota</taxon>
        <taxon>Fungi</taxon>
        <taxon>Dikarya</taxon>
        <taxon>Ascomycota</taxon>
        <taxon>Pezizomycotina</taxon>
        <taxon>Dothideomycetes</taxon>
        <taxon>Pleosporomycetidae</taxon>
        <taxon>Mytilinidiales</taxon>
        <taxon>Mytilinidiaceae</taxon>
        <taxon>Mytilinidion</taxon>
    </lineage>
</organism>
<feature type="compositionally biased region" description="Polar residues" evidence="1">
    <location>
        <begin position="19"/>
        <end position="34"/>
    </location>
</feature>
<dbReference type="AlphaFoldDB" id="A0A6A6Z253"/>
<evidence type="ECO:0000313" key="2">
    <source>
        <dbReference type="EMBL" id="KAF2814307.1"/>
    </source>
</evidence>
<dbReference type="RefSeq" id="XP_033581271.1">
    <property type="nucleotide sequence ID" value="XM_033713548.1"/>
</dbReference>
<feature type="region of interest" description="Disordered" evidence="1">
    <location>
        <begin position="1"/>
        <end position="50"/>
    </location>
</feature>
<sequence length="129" mass="14738">MTPPTQPSAAPDDDPWDQPHNQPQDSTQDSTPSSPELEEPAPIALQFQRGVDRVEAEKKTLETRITMLLGTQCTTEDIRALVRYSQELERTSKQLADWPVNSSLKAVKKDVRRIGRGLTKIEEKWGRWW</sequence>
<protein>
    <submittedName>
        <fullName evidence="2 4">Uncharacterized protein</fullName>
    </submittedName>
</protein>
<name>A0A6A6Z253_9PEZI</name>